<dbReference type="OrthoDB" id="3035258at2"/>
<evidence type="ECO:0000313" key="2">
    <source>
        <dbReference type="EMBL" id="SEI54818.1"/>
    </source>
</evidence>
<accession>A0A1H6RG71</accession>
<dbReference type="InterPro" id="IPR041122">
    <property type="entry name" value="RecJ_OB"/>
</dbReference>
<proteinExistence type="predicted"/>
<feature type="domain" description="RecJ OB" evidence="1">
    <location>
        <begin position="290"/>
        <end position="389"/>
    </location>
</feature>
<sequence length="397" mass="45938">MKLNEFNCHNLEQIKKDYEVTDLVAQAIESHNLSQEAFKEFDERIELDLNNHPELQPLKAQIERCHNENEKILILSSHTVDNLFATIIFARLCVIKKIAYTLTHINKDETMVRGNILILGETIRFLNKAKGLDIVLPESYLANSGIAYLISSCFANDRYALALACMGTIASNKDLIKENRTLYHDGKQLLEDQRYKCMERVLISREKRNQQLLYNGRNYTPYSAGMIRRRFVFPLNRYLEEHGDKRFVGLIQYFFNPNKEDKKYQMFGTMLNGIDVEVPEFNDNPTYIETNLDLVTIDNVRALDHTFEPYHAGFNRPHWVIHDIEVAEYRKFDMARGLELSFRTNHGLVKASAYENECVHVKINNGDHVTVAGTLSINGFSGLPMLHMKVLENLSNE</sequence>
<dbReference type="Proteomes" id="UP000183028">
    <property type="component" value="Unassembled WGS sequence"/>
</dbReference>
<organism evidence="2 3">
    <name type="scientific">Sharpea azabuensis</name>
    <dbReference type="NCBI Taxonomy" id="322505"/>
    <lineage>
        <taxon>Bacteria</taxon>
        <taxon>Bacillati</taxon>
        <taxon>Bacillota</taxon>
        <taxon>Erysipelotrichia</taxon>
        <taxon>Erysipelotrichales</taxon>
        <taxon>Coprobacillaceae</taxon>
        <taxon>Sharpea</taxon>
    </lineage>
</organism>
<protein>
    <recommendedName>
        <fullName evidence="1">RecJ OB domain-containing protein</fullName>
    </recommendedName>
</protein>
<dbReference type="Pfam" id="PF17768">
    <property type="entry name" value="RecJ_OB"/>
    <property type="match status" value="1"/>
</dbReference>
<dbReference type="eggNOG" id="ENOG5033S4H">
    <property type="taxonomic scope" value="Bacteria"/>
</dbReference>
<dbReference type="STRING" id="322505.SAMN04487836_1379"/>
<reference evidence="3" key="1">
    <citation type="submission" date="2016-10" db="EMBL/GenBank/DDBJ databases">
        <authorList>
            <person name="Varghese N."/>
        </authorList>
    </citation>
    <scope>NUCLEOTIDE SEQUENCE [LARGE SCALE GENOMIC DNA]</scope>
    <source>
        <strain evidence="3">DSM 20406</strain>
    </source>
</reference>
<dbReference type="EMBL" id="FNYK01000009">
    <property type="protein sequence ID" value="SEI54818.1"/>
    <property type="molecule type" value="Genomic_DNA"/>
</dbReference>
<gene>
    <name evidence="2" type="ORF">SAMN04487834_10093</name>
</gene>
<dbReference type="AlphaFoldDB" id="A0A1H6RG71"/>
<dbReference type="RefSeq" id="WP_074731389.1">
    <property type="nucleotide sequence ID" value="NZ_CADABK010000073.1"/>
</dbReference>
<evidence type="ECO:0000259" key="1">
    <source>
        <dbReference type="Pfam" id="PF17768"/>
    </source>
</evidence>
<keyword evidence="3" id="KW-1185">Reference proteome</keyword>
<evidence type="ECO:0000313" key="3">
    <source>
        <dbReference type="Proteomes" id="UP000183028"/>
    </source>
</evidence>
<name>A0A1H6RG71_9FIRM</name>